<dbReference type="Proteomes" id="UP000233491">
    <property type="component" value="Unassembled WGS sequence"/>
</dbReference>
<comment type="caution">
    <text evidence="2">The sequence shown here is derived from an EMBL/GenBank/DDBJ whole genome shotgun (WGS) entry which is preliminary data.</text>
</comment>
<accession>A0A1I4QTA3</accession>
<protein>
    <submittedName>
        <fullName evidence="2">DUF4405 domain-containing protein</fullName>
    </submittedName>
</protein>
<evidence type="ECO:0000313" key="2">
    <source>
        <dbReference type="EMBL" id="PKR90453.1"/>
    </source>
</evidence>
<keyword evidence="1" id="KW-1133">Transmembrane helix</keyword>
<feature type="transmembrane region" description="Helical" evidence="1">
    <location>
        <begin position="44"/>
        <end position="61"/>
    </location>
</feature>
<dbReference type="OrthoDB" id="5339490at2"/>
<feature type="transmembrane region" description="Helical" evidence="1">
    <location>
        <begin position="73"/>
        <end position="89"/>
    </location>
</feature>
<dbReference type="EMBL" id="PJNW01000002">
    <property type="protein sequence ID" value="PKR90453.1"/>
    <property type="molecule type" value="Genomic_DNA"/>
</dbReference>
<name>A0A1I4QTA3_9HYPH</name>
<keyword evidence="1" id="KW-0812">Transmembrane</keyword>
<organism evidence="2 3">
    <name type="scientific">Pleomorphomonas diazotrophica</name>
    <dbReference type="NCBI Taxonomy" id="1166257"/>
    <lineage>
        <taxon>Bacteria</taxon>
        <taxon>Pseudomonadati</taxon>
        <taxon>Pseudomonadota</taxon>
        <taxon>Alphaproteobacteria</taxon>
        <taxon>Hyphomicrobiales</taxon>
        <taxon>Pleomorphomonadaceae</taxon>
        <taxon>Pleomorphomonas</taxon>
    </lineage>
</organism>
<keyword evidence="1" id="KW-0472">Membrane</keyword>
<evidence type="ECO:0000313" key="3">
    <source>
        <dbReference type="Proteomes" id="UP000233491"/>
    </source>
</evidence>
<proteinExistence type="predicted"/>
<reference evidence="2 3" key="1">
    <citation type="submission" date="2017-12" db="EMBL/GenBank/DDBJ databases">
        <title>Anaerobic carbon monoxide metabolism by Pleomorphomonas carboxyditropha sp. nov., a new mesophilic hydrogenogenic carboxidotroph.</title>
        <authorList>
            <person name="Esquivel-Elizondo S."/>
            <person name="Krajmalnik-Brown R."/>
        </authorList>
    </citation>
    <scope>NUCLEOTIDE SEQUENCE [LARGE SCALE GENOMIC DNA]</scope>
    <source>
        <strain evidence="2 3">R5-392</strain>
    </source>
</reference>
<dbReference type="RefSeq" id="WP_101287547.1">
    <property type="nucleotide sequence ID" value="NZ_FOUQ01000001.1"/>
</dbReference>
<keyword evidence="3" id="KW-1185">Reference proteome</keyword>
<evidence type="ECO:0000256" key="1">
    <source>
        <dbReference type="SAM" id="Phobius"/>
    </source>
</evidence>
<gene>
    <name evidence="2" type="ORF">CXZ10_03520</name>
</gene>
<dbReference type="AlphaFoldDB" id="A0A1I4QTA3"/>
<feature type="transmembrane region" description="Helical" evidence="1">
    <location>
        <begin position="7"/>
        <end position="32"/>
    </location>
</feature>
<sequence length="174" mass="18475">MSAKDTLFRYATPLTTWLFLISLVSGVALFLGVGTQYFREMHEILSLFLIVPFGLHVWRNWRTLMSYFRHPAMWISTVVCLAAAGAFVYEGASASTDNPRAVIFGALGNASVTALAALAHTDEATVTQRLKAIGVEVTSAEDTVAGLARASGHDSFELLGVALASASAAGQPAP</sequence>